<evidence type="ECO:0000313" key="2">
    <source>
        <dbReference type="Proteomes" id="UP000319931"/>
    </source>
</evidence>
<dbReference type="OrthoDB" id="7563919at2"/>
<protein>
    <submittedName>
        <fullName evidence="1">Uncharacterized protein</fullName>
    </submittedName>
</protein>
<name>A0A502FJ76_9SPHN</name>
<dbReference type="Proteomes" id="UP000319931">
    <property type="component" value="Unassembled WGS sequence"/>
</dbReference>
<gene>
    <name evidence="1" type="ORF">EAH76_19425</name>
</gene>
<keyword evidence="2" id="KW-1185">Reference proteome</keyword>
<proteinExistence type="predicted"/>
<comment type="caution">
    <text evidence="1">The sequence shown here is derived from an EMBL/GenBank/DDBJ whole genome shotgun (WGS) entry which is preliminary data.</text>
</comment>
<accession>A0A502FJ76</accession>
<dbReference type="AlphaFoldDB" id="A0A502FJ76"/>
<evidence type="ECO:0000313" key="1">
    <source>
        <dbReference type="EMBL" id="TPG49163.1"/>
    </source>
</evidence>
<organism evidence="1 2">
    <name type="scientific">Sphingomonas glacialis</name>
    <dbReference type="NCBI Taxonomy" id="658225"/>
    <lineage>
        <taxon>Bacteria</taxon>
        <taxon>Pseudomonadati</taxon>
        <taxon>Pseudomonadota</taxon>
        <taxon>Alphaproteobacteria</taxon>
        <taxon>Sphingomonadales</taxon>
        <taxon>Sphingomonadaceae</taxon>
        <taxon>Sphingomonas</taxon>
    </lineage>
</organism>
<dbReference type="EMBL" id="RCZC01000008">
    <property type="protein sequence ID" value="TPG49163.1"/>
    <property type="molecule type" value="Genomic_DNA"/>
</dbReference>
<reference evidence="1 2" key="1">
    <citation type="journal article" date="2019" name="Environ. Microbiol.">
        <title>Species interactions and distinct microbial communities in high Arctic permafrost affected cryosols are associated with the CH4 and CO2 gas fluxes.</title>
        <authorList>
            <person name="Altshuler I."/>
            <person name="Hamel J."/>
            <person name="Turney S."/>
            <person name="Magnuson E."/>
            <person name="Levesque R."/>
            <person name="Greer C."/>
            <person name="Whyte L.G."/>
        </authorList>
    </citation>
    <scope>NUCLEOTIDE SEQUENCE [LARGE SCALE GENOMIC DNA]</scope>
    <source>
        <strain evidence="1 2">E6.1</strain>
    </source>
</reference>
<sequence length="153" mass="16843">MLLLAGCSPDRPPPPYVAFAGLPVSGSVGDARRAGFTDCVQPDWGSMRCRRHGAMIYGAGPFEAAVDLVGHDGGGGFDQLTLWHADDQYAVYKITDVLDRTGWKNCSTGDGERGDQIIYTHAGMPVRVSMDLSYWGKRRLRLIPDWNKKEPRC</sequence>